<proteinExistence type="predicted"/>
<dbReference type="Proteomes" id="UP000886523">
    <property type="component" value="Unassembled WGS sequence"/>
</dbReference>
<dbReference type="AlphaFoldDB" id="A0A9P6AM52"/>
<keyword evidence="2" id="KW-1185">Reference proteome</keyword>
<evidence type="ECO:0000313" key="2">
    <source>
        <dbReference type="Proteomes" id="UP000886523"/>
    </source>
</evidence>
<dbReference type="EMBL" id="MU129061">
    <property type="protein sequence ID" value="KAF9508347.1"/>
    <property type="molecule type" value="Genomic_DNA"/>
</dbReference>
<evidence type="ECO:0000313" key="1">
    <source>
        <dbReference type="EMBL" id="KAF9508347.1"/>
    </source>
</evidence>
<reference evidence="1" key="1">
    <citation type="journal article" date="2020" name="Nat. Commun.">
        <title>Large-scale genome sequencing of mycorrhizal fungi provides insights into the early evolution of symbiotic traits.</title>
        <authorList>
            <person name="Miyauchi S."/>
            <person name="Kiss E."/>
            <person name="Kuo A."/>
            <person name="Drula E."/>
            <person name="Kohler A."/>
            <person name="Sanchez-Garcia M."/>
            <person name="Morin E."/>
            <person name="Andreopoulos B."/>
            <person name="Barry K.W."/>
            <person name="Bonito G."/>
            <person name="Buee M."/>
            <person name="Carver A."/>
            <person name="Chen C."/>
            <person name="Cichocki N."/>
            <person name="Clum A."/>
            <person name="Culley D."/>
            <person name="Crous P.W."/>
            <person name="Fauchery L."/>
            <person name="Girlanda M."/>
            <person name="Hayes R.D."/>
            <person name="Keri Z."/>
            <person name="LaButti K."/>
            <person name="Lipzen A."/>
            <person name="Lombard V."/>
            <person name="Magnuson J."/>
            <person name="Maillard F."/>
            <person name="Murat C."/>
            <person name="Nolan M."/>
            <person name="Ohm R.A."/>
            <person name="Pangilinan J."/>
            <person name="Pereira M.F."/>
            <person name="Perotto S."/>
            <person name="Peter M."/>
            <person name="Pfister S."/>
            <person name="Riley R."/>
            <person name="Sitrit Y."/>
            <person name="Stielow J.B."/>
            <person name="Szollosi G."/>
            <person name="Zifcakova L."/>
            <person name="Stursova M."/>
            <person name="Spatafora J.W."/>
            <person name="Tedersoo L."/>
            <person name="Vaario L.M."/>
            <person name="Yamada A."/>
            <person name="Yan M."/>
            <person name="Wang P."/>
            <person name="Xu J."/>
            <person name="Bruns T."/>
            <person name="Baldrian P."/>
            <person name="Vilgalys R."/>
            <person name="Dunand C."/>
            <person name="Henrissat B."/>
            <person name="Grigoriev I.V."/>
            <person name="Hibbett D."/>
            <person name="Nagy L.G."/>
            <person name="Martin F.M."/>
        </authorList>
    </citation>
    <scope>NUCLEOTIDE SEQUENCE</scope>
    <source>
        <strain evidence="1">UP504</strain>
    </source>
</reference>
<name>A0A9P6AM52_9AGAM</name>
<protein>
    <submittedName>
        <fullName evidence="1">Uncharacterized protein</fullName>
    </submittedName>
</protein>
<sequence length="78" mass="8859">MDTTIFLNRGPSHIRQVRRIQIGGVHEEVWGEVILNHDHNRPACESKACMIHPRPRSGPFDEGAPMNQLFSLKCGKLQ</sequence>
<accession>A0A9P6AM52</accession>
<comment type="caution">
    <text evidence="1">The sequence shown here is derived from an EMBL/GenBank/DDBJ whole genome shotgun (WGS) entry which is preliminary data.</text>
</comment>
<gene>
    <name evidence="1" type="ORF">BS47DRAFT_1350537</name>
</gene>
<organism evidence="1 2">
    <name type="scientific">Hydnum rufescens UP504</name>
    <dbReference type="NCBI Taxonomy" id="1448309"/>
    <lineage>
        <taxon>Eukaryota</taxon>
        <taxon>Fungi</taxon>
        <taxon>Dikarya</taxon>
        <taxon>Basidiomycota</taxon>
        <taxon>Agaricomycotina</taxon>
        <taxon>Agaricomycetes</taxon>
        <taxon>Cantharellales</taxon>
        <taxon>Hydnaceae</taxon>
        <taxon>Hydnum</taxon>
    </lineage>
</organism>